<dbReference type="InterPro" id="IPR001509">
    <property type="entry name" value="Epimerase_deHydtase"/>
</dbReference>
<comment type="catalytic activity">
    <reaction evidence="8 9">
        <text>GDP-beta-L-fucose + NADP(+) = GDP-4-dehydro-alpha-D-rhamnose + NADPH + H(+)</text>
        <dbReference type="Rhea" id="RHEA:18885"/>
        <dbReference type="ChEBI" id="CHEBI:15378"/>
        <dbReference type="ChEBI" id="CHEBI:57273"/>
        <dbReference type="ChEBI" id="CHEBI:57783"/>
        <dbReference type="ChEBI" id="CHEBI:57964"/>
        <dbReference type="ChEBI" id="CHEBI:58349"/>
        <dbReference type="EC" id="1.1.1.271"/>
    </reaction>
</comment>
<feature type="binding site" evidence="9">
    <location>
        <position position="187"/>
    </location>
    <ligand>
        <name>substrate</name>
    </ligand>
</feature>
<dbReference type="SUPFAM" id="SSF51735">
    <property type="entry name" value="NAD(P)-binding Rossmann-fold domains"/>
    <property type="match status" value="1"/>
</dbReference>
<protein>
    <recommendedName>
        <fullName evidence="3 9">GDP-L-fucose synthase</fullName>
        <ecNumber evidence="3 9">1.1.1.271</ecNumber>
    </recommendedName>
    <alternativeName>
        <fullName evidence="9">GDP-4-keto-6-deoxy-D-mannose-3,5-epimerase-4-reductase</fullName>
    </alternativeName>
</protein>
<dbReference type="PANTHER" id="PTHR43238">
    <property type="entry name" value="GDP-L-FUCOSE SYNTHASE"/>
    <property type="match status" value="1"/>
</dbReference>
<comment type="similarity">
    <text evidence="2 9">Belongs to the NAD(P)-dependent epimerase/dehydratase family. Fucose synthase subfamily.</text>
</comment>
<feature type="domain" description="NAD-dependent epimerase/dehydratase" evidence="10">
    <location>
        <begin position="6"/>
        <end position="232"/>
    </location>
</feature>
<evidence type="ECO:0000256" key="2">
    <source>
        <dbReference type="ARBA" id="ARBA00005959"/>
    </source>
</evidence>
<feature type="site" description="Important for catalytic activity" evidence="9">
    <location>
        <position position="109"/>
    </location>
</feature>
<dbReference type="FunFam" id="3.40.50.720:FF:000101">
    <property type="entry name" value="GDP-L-fucose synthase"/>
    <property type="match status" value="1"/>
</dbReference>
<dbReference type="GO" id="GO:0016853">
    <property type="term" value="F:isomerase activity"/>
    <property type="evidence" value="ECO:0007669"/>
    <property type="project" value="UniProtKB-KW"/>
</dbReference>
<evidence type="ECO:0000256" key="6">
    <source>
        <dbReference type="ARBA" id="ARBA00023235"/>
    </source>
</evidence>
<proteinExistence type="inferred from homology"/>
<reference evidence="11" key="1">
    <citation type="journal article" date="2008" name="FEMS Microbiol. Rev.">
        <title>Structure and genetics of Shigella O antigens.</title>
        <authorList>
            <person name="Liu B."/>
            <person name="Knirel Y.A."/>
            <person name="Feng L."/>
            <person name="Perepelov A.V."/>
            <person name="Senchenkova S.N."/>
            <person name="Wang Q."/>
            <person name="Reeves P.R."/>
            <person name="Wang L."/>
        </authorList>
    </citation>
    <scope>NUCLEOTIDE SEQUENCE</scope>
</reference>
<dbReference type="GO" id="GO:0050577">
    <property type="term" value="F:GDP-L-fucose synthase activity"/>
    <property type="evidence" value="ECO:0007669"/>
    <property type="project" value="UniProtKB-UniRule"/>
</dbReference>
<keyword evidence="5 9" id="KW-0560">Oxidoreductase</keyword>
<evidence type="ECO:0000259" key="10">
    <source>
        <dbReference type="Pfam" id="PF01370"/>
    </source>
</evidence>
<feature type="binding site" evidence="9">
    <location>
        <begin position="163"/>
        <end position="166"/>
    </location>
    <ligand>
        <name>NADP(+)</name>
        <dbReference type="ChEBI" id="CHEBI:58349"/>
    </ligand>
</feature>
<dbReference type="AlphaFoldDB" id="B5L3M3"/>
<dbReference type="InterPro" id="IPR028614">
    <property type="entry name" value="GDP_fucose/colitose_synth"/>
</dbReference>
<organism evidence="11">
    <name type="scientific">Escherichia coli</name>
    <dbReference type="NCBI Taxonomy" id="562"/>
    <lineage>
        <taxon>Bacteria</taxon>
        <taxon>Pseudomonadati</taxon>
        <taxon>Pseudomonadota</taxon>
        <taxon>Gammaproteobacteria</taxon>
        <taxon>Enterobacterales</taxon>
        <taxon>Enterobacteriaceae</taxon>
        <taxon>Escherichia</taxon>
    </lineage>
</organism>
<keyword evidence="6 9" id="KW-0413">Isomerase</keyword>
<dbReference type="PANTHER" id="PTHR43238:SF1">
    <property type="entry name" value="GDP-L-FUCOSE SYNTHASE"/>
    <property type="match status" value="1"/>
</dbReference>
<evidence type="ECO:0000256" key="9">
    <source>
        <dbReference type="HAMAP-Rule" id="MF_00956"/>
    </source>
</evidence>
<feature type="binding site" evidence="9">
    <location>
        <begin position="105"/>
        <end position="108"/>
    </location>
    <ligand>
        <name>NADP(+)</name>
        <dbReference type="ChEBI" id="CHEBI:58349"/>
    </ligand>
</feature>
<feature type="binding site" evidence="9">
    <location>
        <position position="209"/>
    </location>
    <ligand>
        <name>substrate</name>
    </ligand>
</feature>
<evidence type="ECO:0000256" key="7">
    <source>
        <dbReference type="ARBA" id="ARBA00023268"/>
    </source>
</evidence>
<dbReference type="EMBL" id="EU294176">
    <property type="protein sequence ID" value="ACA24893.1"/>
    <property type="molecule type" value="Genomic_DNA"/>
</dbReference>
<feature type="binding site" evidence="9">
    <location>
        <position position="202"/>
    </location>
    <ligand>
        <name>substrate</name>
    </ligand>
</feature>
<evidence type="ECO:0000256" key="5">
    <source>
        <dbReference type="ARBA" id="ARBA00023002"/>
    </source>
</evidence>
<name>B5L3M3_ECOLX</name>
<feature type="binding site" evidence="9">
    <location>
        <position position="278"/>
    </location>
    <ligand>
        <name>substrate</name>
    </ligand>
</feature>
<feature type="binding site" evidence="9">
    <location>
        <begin position="10"/>
        <end position="16"/>
    </location>
    <ligand>
        <name>NADP(+)</name>
        <dbReference type="ChEBI" id="CHEBI:58349"/>
    </ligand>
</feature>
<dbReference type="EC" id="1.1.1.271" evidence="3 9"/>
<feature type="binding site" evidence="9">
    <location>
        <position position="140"/>
    </location>
    <ligand>
        <name>NADP(+)</name>
        <dbReference type="ChEBI" id="CHEBI:58349"/>
    </ligand>
</feature>
<dbReference type="CDD" id="cd05239">
    <property type="entry name" value="GDP_FS_SDR_e"/>
    <property type="match status" value="1"/>
</dbReference>
<dbReference type="Gene3D" id="3.90.25.10">
    <property type="entry name" value="UDP-galactose 4-epimerase, domain 1"/>
    <property type="match status" value="1"/>
</dbReference>
<dbReference type="UniPathway" id="UPA00128">
    <property type="reaction ID" value="UER00191"/>
</dbReference>
<evidence type="ECO:0000313" key="11">
    <source>
        <dbReference type="EMBL" id="ACA24893.1"/>
    </source>
</evidence>
<dbReference type="GO" id="GO:0070401">
    <property type="term" value="F:NADP+ binding"/>
    <property type="evidence" value="ECO:0007669"/>
    <property type="project" value="UniProtKB-UniRule"/>
</dbReference>
<evidence type="ECO:0000256" key="4">
    <source>
        <dbReference type="ARBA" id="ARBA00022857"/>
    </source>
</evidence>
<comment type="function">
    <text evidence="9">Catalyzes the two-step NADP-dependent conversion of GDP-4-dehydro-6-deoxy-D-mannose to GDP-fucose, involving an epimerase and a reductase reaction.</text>
</comment>
<gene>
    <name evidence="9 11" type="primary">fcl</name>
</gene>
<comment type="pathway">
    <text evidence="1 9">Nucleotide-sugar biosynthesis; GDP-L-fucose biosynthesis via de novo pathway; GDP-L-fucose from GDP-alpha-D-mannose: step 2/2.</text>
</comment>
<feature type="site" description="Important for catalytic activity" evidence="9">
    <location>
        <position position="107"/>
    </location>
</feature>
<dbReference type="HAMAP" id="MF_00956">
    <property type="entry name" value="GDP_fucose_synth"/>
    <property type="match status" value="1"/>
</dbReference>
<feature type="binding site" evidence="9">
    <location>
        <position position="179"/>
    </location>
    <ligand>
        <name>NADP(+)</name>
        <dbReference type="ChEBI" id="CHEBI:58349"/>
    </ligand>
</feature>
<evidence type="ECO:0000256" key="1">
    <source>
        <dbReference type="ARBA" id="ARBA00004883"/>
    </source>
</evidence>
<accession>B5L3M3</accession>
<feature type="active site" description="Proton donor/acceptor" evidence="9">
    <location>
        <position position="136"/>
    </location>
</feature>
<dbReference type="Gene3D" id="3.40.50.720">
    <property type="entry name" value="NAD(P)-binding Rossmann-like Domain"/>
    <property type="match status" value="1"/>
</dbReference>
<evidence type="ECO:0000256" key="3">
    <source>
        <dbReference type="ARBA" id="ARBA00012371"/>
    </source>
</evidence>
<dbReference type="Pfam" id="PF01370">
    <property type="entry name" value="Epimerase"/>
    <property type="match status" value="1"/>
</dbReference>
<keyword evidence="7 9" id="KW-0511">Multifunctional enzyme</keyword>
<dbReference type="InterPro" id="IPR036291">
    <property type="entry name" value="NAD(P)-bd_dom_sf"/>
</dbReference>
<dbReference type="GO" id="GO:0042351">
    <property type="term" value="P:'de novo' GDP-L-fucose biosynthetic process"/>
    <property type="evidence" value="ECO:0007669"/>
    <property type="project" value="UniProtKB-UniRule"/>
</dbReference>
<keyword evidence="4 9" id="KW-0521">NADP</keyword>
<evidence type="ECO:0000256" key="8">
    <source>
        <dbReference type="ARBA" id="ARBA00051935"/>
    </source>
</evidence>
<sequence length="321" mass="36326">MTKKRIYVAGHRGMVGSAICRQLSLRDDIELVVKTHKELDLTVQKDVDAFFEQEKIDQVYLAAAKVGGIYANNTFPAEFIYQNLMIESNIIHSAHKAGIQKLLFLGSSCIYPKFAKQPMNESALLTGILEPTNEPYAIAKIAGIKLCESYNRQYGRDYRSIMPTNLYGINDNFHPENSHVIPALMRRFHEAKESGAPEVIVWGTGTPMREFLYVDDMAAASVHVMELDEAIYQQNTQPMLSHINVGTGVDCSIREMAETMASVVGYQGKIVFDVTKPDGTPRKLMDVTRLKNLGWQYRYNLHEGLSLTYKWFIENINSFRG</sequence>